<dbReference type="Gene3D" id="1.20.1280.50">
    <property type="match status" value="1"/>
</dbReference>
<name>A0A2G9H3M0_9LAMI</name>
<dbReference type="EMBL" id="NKXS01002787">
    <property type="protein sequence ID" value="PIN12112.1"/>
    <property type="molecule type" value="Genomic_DNA"/>
</dbReference>
<dbReference type="PROSITE" id="PS50181">
    <property type="entry name" value="FBOX"/>
    <property type="match status" value="1"/>
</dbReference>
<dbReference type="AlphaFoldDB" id="A0A2G9H3M0"/>
<dbReference type="SUPFAM" id="SSF81383">
    <property type="entry name" value="F-box domain"/>
    <property type="match status" value="1"/>
</dbReference>
<keyword evidence="3" id="KW-1185">Reference proteome</keyword>
<dbReference type="OrthoDB" id="1853768at2759"/>
<dbReference type="InterPro" id="IPR036047">
    <property type="entry name" value="F-box-like_dom_sf"/>
</dbReference>
<dbReference type="InterPro" id="IPR001810">
    <property type="entry name" value="F-box_dom"/>
</dbReference>
<dbReference type="InterPro" id="IPR050796">
    <property type="entry name" value="SCF_F-box_component"/>
</dbReference>
<evidence type="ECO:0000313" key="2">
    <source>
        <dbReference type="EMBL" id="PIN12112.1"/>
    </source>
</evidence>
<feature type="domain" description="F-box" evidence="1">
    <location>
        <begin position="2"/>
        <end position="49"/>
    </location>
</feature>
<comment type="caution">
    <text evidence="2">The sequence shown here is derived from an EMBL/GenBank/DDBJ whole genome shotgun (WGS) entry which is preliminary data.</text>
</comment>
<organism evidence="2 3">
    <name type="scientific">Handroanthus impetiginosus</name>
    <dbReference type="NCBI Taxonomy" id="429701"/>
    <lineage>
        <taxon>Eukaryota</taxon>
        <taxon>Viridiplantae</taxon>
        <taxon>Streptophyta</taxon>
        <taxon>Embryophyta</taxon>
        <taxon>Tracheophyta</taxon>
        <taxon>Spermatophyta</taxon>
        <taxon>Magnoliopsida</taxon>
        <taxon>eudicotyledons</taxon>
        <taxon>Gunneridae</taxon>
        <taxon>Pentapetalae</taxon>
        <taxon>asterids</taxon>
        <taxon>lamiids</taxon>
        <taxon>Lamiales</taxon>
        <taxon>Bignoniaceae</taxon>
        <taxon>Crescentiina</taxon>
        <taxon>Tabebuia alliance</taxon>
        <taxon>Handroanthus</taxon>
    </lineage>
</organism>
<evidence type="ECO:0000313" key="3">
    <source>
        <dbReference type="Proteomes" id="UP000231279"/>
    </source>
</evidence>
<reference evidence="3" key="1">
    <citation type="journal article" date="2018" name="Gigascience">
        <title>Genome assembly of the Pink Ipe (Handroanthus impetiginosus, Bignoniaceae), a highly valued, ecologically keystone Neotropical timber forest tree.</title>
        <authorList>
            <person name="Silva-Junior O.B."/>
            <person name="Grattapaglia D."/>
            <person name="Novaes E."/>
            <person name="Collevatti R.G."/>
        </authorList>
    </citation>
    <scope>NUCLEOTIDE SEQUENCE [LARGE SCALE GENOMIC DNA]</scope>
    <source>
        <strain evidence="3">cv. UFG-1</strain>
    </source>
</reference>
<dbReference type="Proteomes" id="UP000231279">
    <property type="component" value="Unassembled WGS sequence"/>
</dbReference>
<gene>
    <name evidence="2" type="ORF">CDL12_15282</name>
</gene>
<dbReference type="Pfam" id="PF00646">
    <property type="entry name" value="F-box"/>
    <property type="match status" value="1"/>
</dbReference>
<protein>
    <recommendedName>
        <fullName evidence="1">F-box domain-containing protein</fullName>
    </recommendedName>
</protein>
<dbReference type="SMART" id="SM00256">
    <property type="entry name" value="FBOX"/>
    <property type="match status" value="1"/>
</dbReference>
<accession>A0A2G9H3M0</accession>
<sequence>MAQSLTDLPQDILVEILIRLSMKALCSTRCVCRTFLQLTSPLDSYSIALHSSNATQSLVFQFGDSSKLSRLLRLKPIFEIPKFQKSNISYFNPNKFVHVNSCNALLYLARRHAPDERFVVCNPVTNEYIMIPDVDEGGRLWTRTKVMWLGYSPCANQYKMLRIFSYGHGDPLEVGAQLDPFWRDILLFDFDSEMFGHNALPLEFGEELLINKQCMSIGVLGDHLCLSYNAYGDQHVDLWVMKKQGDQVSRIKEFVVGTVRSTGKPVCGQFKSLQVLRNVEILMFWISNDLVCYDSKNKSVRYLGYHWLRLDPKALAFTPGFISLKDTLFVDEVKVHDLRPSYMVFAAFGKTCFSTLLNLHHLQEYFHITE</sequence>
<proteinExistence type="predicted"/>
<evidence type="ECO:0000259" key="1">
    <source>
        <dbReference type="PROSITE" id="PS50181"/>
    </source>
</evidence>
<dbReference type="STRING" id="429701.A0A2G9H3M0"/>
<dbReference type="PANTHER" id="PTHR31672">
    <property type="entry name" value="BNACNNG10540D PROTEIN"/>
    <property type="match status" value="1"/>
</dbReference>